<protein>
    <submittedName>
        <fullName evidence="1">Uncharacterized protein</fullName>
    </submittedName>
</protein>
<dbReference type="AlphaFoldDB" id="A0A2K6JPL4"/>
<reference evidence="1" key="2">
    <citation type="submission" date="2025-08" db="UniProtKB">
        <authorList>
            <consortium name="Ensembl"/>
        </authorList>
    </citation>
    <scope>IDENTIFICATION</scope>
</reference>
<evidence type="ECO:0000313" key="2">
    <source>
        <dbReference type="Proteomes" id="UP000233180"/>
    </source>
</evidence>
<reference evidence="1 2" key="1">
    <citation type="submission" date="2016-06" db="EMBL/GenBank/DDBJ databases">
        <title>Genome of Rhinopithecus bieti.</title>
        <authorList>
            <person name="Wu"/>
            <person name="C.-I. and Zhang"/>
            <person name="Y."/>
        </authorList>
    </citation>
    <scope>NUCLEOTIDE SEQUENCE</scope>
</reference>
<organism evidence="1 2">
    <name type="scientific">Rhinopithecus bieti</name>
    <name type="common">Black snub-nosed monkey</name>
    <name type="synonym">Pygathrix bieti</name>
    <dbReference type="NCBI Taxonomy" id="61621"/>
    <lineage>
        <taxon>Eukaryota</taxon>
        <taxon>Metazoa</taxon>
        <taxon>Chordata</taxon>
        <taxon>Craniata</taxon>
        <taxon>Vertebrata</taxon>
        <taxon>Euteleostomi</taxon>
        <taxon>Mammalia</taxon>
        <taxon>Eutheria</taxon>
        <taxon>Euarchontoglires</taxon>
        <taxon>Primates</taxon>
        <taxon>Haplorrhini</taxon>
        <taxon>Catarrhini</taxon>
        <taxon>Cercopithecidae</taxon>
        <taxon>Colobinae</taxon>
        <taxon>Rhinopithecus</taxon>
    </lineage>
</organism>
<keyword evidence="2" id="KW-1185">Reference proteome</keyword>
<reference evidence="1" key="3">
    <citation type="submission" date="2025-09" db="UniProtKB">
        <authorList>
            <consortium name="Ensembl"/>
        </authorList>
    </citation>
    <scope>IDENTIFICATION</scope>
</reference>
<sequence>MGLFCLMVAFLILFAM</sequence>
<accession>A0A2K6JPL4</accession>
<evidence type="ECO:0000313" key="1">
    <source>
        <dbReference type="Ensembl" id="ENSRBIP00000000969.1"/>
    </source>
</evidence>
<proteinExistence type="predicted"/>
<name>A0A2K6JPL4_RHIBE</name>
<dbReference type="Ensembl" id="ENSRBIT00000005495.1">
    <property type="protein sequence ID" value="ENSRBIP00000000969.1"/>
    <property type="gene ID" value="ENSRBIG00000005097.1"/>
</dbReference>
<dbReference type="Proteomes" id="UP000233180">
    <property type="component" value="Unassembled WGS sequence"/>
</dbReference>